<feature type="region of interest" description="Disordered" evidence="1">
    <location>
        <begin position="140"/>
        <end position="168"/>
    </location>
</feature>
<accession>A0ABY6FQ29</accession>
<reference evidence="2" key="1">
    <citation type="submission" date="2022-09" db="EMBL/GenBank/DDBJ databases">
        <authorList>
            <person name="Li D."/>
            <person name="Cheng J."/>
            <person name="Li Y."/>
        </authorList>
    </citation>
    <scope>NUCLEOTIDE SEQUENCE</scope>
    <source>
        <strain evidence="2">DL</strain>
    </source>
</reference>
<keyword evidence="3" id="KW-1185">Reference proteome</keyword>
<dbReference type="EMBL" id="CP106856">
    <property type="protein sequence ID" value="UYB35152.1"/>
    <property type="molecule type" value="Genomic_DNA"/>
</dbReference>
<dbReference type="GeneID" id="95605820"/>
<evidence type="ECO:0000256" key="1">
    <source>
        <dbReference type="SAM" id="MobiDB-lite"/>
    </source>
</evidence>
<protein>
    <submittedName>
        <fullName evidence="2">Uncharacterized protein</fullName>
    </submittedName>
</protein>
<feature type="compositionally biased region" description="Polar residues" evidence="1">
    <location>
        <begin position="158"/>
        <end position="168"/>
    </location>
</feature>
<dbReference type="RefSeq" id="WP_141653648.1">
    <property type="nucleotide sequence ID" value="NZ_BAAAKG010000001.1"/>
</dbReference>
<name>A0ABY6FQ29_9MICC</name>
<evidence type="ECO:0000313" key="2">
    <source>
        <dbReference type="EMBL" id="UYB35152.1"/>
    </source>
</evidence>
<evidence type="ECO:0000313" key="3">
    <source>
        <dbReference type="Proteomes" id="UP001063368"/>
    </source>
</evidence>
<sequence length="168" mass="18809">MNTEKAPDPVGATSPELMQRFEQLLPALAEQAGSGLRIEDLREESCLRPEIEEQQLETRWLGIASGEVPDGGTANAALDRIGQWLDAEGWELQDEVTYPPDELGDIRVLMYSLDDVNLTATYRNSGRPWVEVLAVSPCRENPPEHQMQRSTLDPEYGLSSQYYQDGES</sequence>
<gene>
    <name evidence="2" type="ORF">N9A08_10965</name>
</gene>
<proteinExistence type="predicted"/>
<dbReference type="Proteomes" id="UP001063368">
    <property type="component" value="Chromosome"/>
</dbReference>
<organism evidence="2 3">
    <name type="scientific">Arthrobacter koreensis</name>
    <dbReference type="NCBI Taxonomy" id="199136"/>
    <lineage>
        <taxon>Bacteria</taxon>
        <taxon>Bacillati</taxon>
        <taxon>Actinomycetota</taxon>
        <taxon>Actinomycetes</taxon>
        <taxon>Micrococcales</taxon>
        <taxon>Micrococcaceae</taxon>
        <taxon>Arthrobacter</taxon>
    </lineage>
</organism>